<dbReference type="Gene3D" id="3.30.420.10">
    <property type="entry name" value="Ribonuclease H-like superfamily/Ribonuclease H"/>
    <property type="match status" value="1"/>
</dbReference>
<dbReference type="SUPFAM" id="SSF53098">
    <property type="entry name" value="Ribonuclease H-like"/>
    <property type="match status" value="1"/>
</dbReference>
<feature type="transmembrane region" description="Helical" evidence="2">
    <location>
        <begin position="140"/>
        <end position="161"/>
    </location>
</feature>
<feature type="compositionally biased region" description="Basic and acidic residues" evidence="1">
    <location>
        <begin position="1399"/>
        <end position="1415"/>
    </location>
</feature>
<evidence type="ECO:0000259" key="3">
    <source>
        <dbReference type="PROSITE" id="PS50879"/>
    </source>
</evidence>
<proteinExistence type="predicted"/>
<feature type="compositionally biased region" description="Acidic residues" evidence="1">
    <location>
        <begin position="1434"/>
        <end position="1444"/>
    </location>
</feature>
<keyword evidence="2" id="KW-0472">Membrane</keyword>
<dbReference type="Pfam" id="PF00075">
    <property type="entry name" value="RNase_H"/>
    <property type="match status" value="1"/>
</dbReference>
<feature type="compositionally biased region" description="Low complexity" evidence="1">
    <location>
        <begin position="1"/>
        <end position="18"/>
    </location>
</feature>
<reference evidence="4" key="1">
    <citation type="submission" date="2023-10" db="EMBL/GenBank/DDBJ databases">
        <authorList>
            <person name="Chen Y."/>
            <person name="Shah S."/>
            <person name="Dougan E. K."/>
            <person name="Thang M."/>
            <person name="Chan C."/>
        </authorList>
    </citation>
    <scope>NUCLEOTIDE SEQUENCE [LARGE SCALE GENOMIC DNA]</scope>
</reference>
<evidence type="ECO:0000256" key="2">
    <source>
        <dbReference type="SAM" id="Phobius"/>
    </source>
</evidence>
<accession>A0ABN9QW15</accession>
<dbReference type="Gene3D" id="3.60.10.10">
    <property type="entry name" value="Endonuclease/exonuclease/phosphatase"/>
    <property type="match status" value="1"/>
</dbReference>
<dbReference type="EMBL" id="CAUYUJ010004681">
    <property type="protein sequence ID" value="CAK0810528.1"/>
    <property type="molecule type" value="Genomic_DNA"/>
</dbReference>
<evidence type="ECO:0000256" key="1">
    <source>
        <dbReference type="SAM" id="MobiDB-lite"/>
    </source>
</evidence>
<evidence type="ECO:0000313" key="4">
    <source>
        <dbReference type="EMBL" id="CAK0810528.1"/>
    </source>
</evidence>
<dbReference type="InterPro" id="IPR002156">
    <property type="entry name" value="RNaseH_domain"/>
</dbReference>
<organism evidence="4 5">
    <name type="scientific">Prorocentrum cordatum</name>
    <dbReference type="NCBI Taxonomy" id="2364126"/>
    <lineage>
        <taxon>Eukaryota</taxon>
        <taxon>Sar</taxon>
        <taxon>Alveolata</taxon>
        <taxon>Dinophyceae</taxon>
        <taxon>Prorocentrales</taxon>
        <taxon>Prorocentraceae</taxon>
        <taxon>Prorocentrum</taxon>
    </lineage>
</organism>
<dbReference type="InterPro" id="IPR012337">
    <property type="entry name" value="RNaseH-like_sf"/>
</dbReference>
<evidence type="ECO:0000313" key="5">
    <source>
        <dbReference type="Proteomes" id="UP001189429"/>
    </source>
</evidence>
<comment type="caution">
    <text evidence="4">The sequence shown here is derived from an EMBL/GenBank/DDBJ whole genome shotgun (WGS) entry which is preliminary data.</text>
</comment>
<feature type="compositionally biased region" description="Basic and acidic residues" evidence="1">
    <location>
        <begin position="1422"/>
        <end position="1433"/>
    </location>
</feature>
<keyword evidence="2" id="KW-0812">Transmembrane</keyword>
<keyword evidence="5" id="KW-1185">Reference proteome</keyword>
<feature type="domain" description="RNase H type-1" evidence="3">
    <location>
        <begin position="902"/>
        <end position="1072"/>
    </location>
</feature>
<feature type="region of interest" description="Disordered" evidence="1">
    <location>
        <begin position="1"/>
        <end position="27"/>
    </location>
</feature>
<dbReference type="SUPFAM" id="SSF56219">
    <property type="entry name" value="DNase I-like"/>
    <property type="match status" value="1"/>
</dbReference>
<feature type="region of interest" description="Disordered" evidence="1">
    <location>
        <begin position="1399"/>
        <end position="1464"/>
    </location>
</feature>
<dbReference type="InterPro" id="IPR036397">
    <property type="entry name" value="RNaseH_sf"/>
</dbReference>
<feature type="region of interest" description="Disordered" evidence="1">
    <location>
        <begin position="59"/>
        <end position="100"/>
    </location>
</feature>
<gene>
    <name evidence="4" type="ORF">PCOR1329_LOCUS15474</name>
</gene>
<dbReference type="Proteomes" id="UP001189429">
    <property type="component" value="Unassembled WGS sequence"/>
</dbReference>
<dbReference type="PROSITE" id="PS50879">
    <property type="entry name" value="RNASE_H_1"/>
    <property type="match status" value="1"/>
</dbReference>
<feature type="region of interest" description="Disordered" evidence="1">
    <location>
        <begin position="357"/>
        <end position="380"/>
    </location>
</feature>
<keyword evidence="2" id="KW-1133">Transmembrane helix</keyword>
<protein>
    <recommendedName>
        <fullName evidence="3">RNase H type-1 domain-containing protein</fullName>
    </recommendedName>
</protein>
<dbReference type="InterPro" id="IPR036691">
    <property type="entry name" value="Endo/exonu/phosph_ase_sf"/>
</dbReference>
<sequence>MSRRSSPSRESPQRQASPMSEVDEIIGDVEKRAAKKLQASNSATAKQIDSLLERLAKLEKTYSDPDEQTSKSWHPAKRTHSEDSADGSAPPSKDQDLDPDKRQEGYVEFLDITEQYLESVGVHTWNLSAASRRQTGCGGACLALVPSILVLVVQFVLLHAISLESLSPTCTTNSDCRSGTWCSPSDSPAGYDSTPGMCDDCAWAGALQASSWEEVQTDNLPGRYNRKAYEAASDTLAVAVAYCAATDIYADRRPDGEVAMEDRDTDDDIVPVEVQRAVPAQAVVPQAAPSPPTDPAQLGLAQYIIGALNQSMGVKLDGLQTRVDALQRTSEASSRDISAVQARLRAQEVRLEALEAGRSSASSVGPRAGLGSASHVSGQPDPWGAYLDQQRAGGMPPPTARPRGGKNCKRMVFVAGFPGTWDKDEVEKHLRTELARTISLEAQGITEIYGVGRFCDQAKVVFANNQKMWGFMKRWKGQKIPCLGARNDKLWHKVDQEPHEVELSRRASCAVRILREFGIQSGLCTEESKQRTFDGDWDRGQVVFRKNSTERPVRLLQRSRTSDMLEVSTDALAAAALDQELKDLKLHERLSERYVKDIRDLTVLGWNARGVLAKRRRAVLESLTDEFDASLILFQEWCVAGGAQQTYDGYVVHVSPPSGAWQRCAIAVANSLAPSVIGEPQFHGRTMAQDLQLPIWGRVRAITSHLFSHIVRCEYAETVQQLRECLITMPIDCHTIVSIDAQDGLGMPGGDTVGPFSTSEMTWRGEMLRDLMTEFDLIAANTYSRGQWGQATCFFDNRKEPRQIDFMLIHRDWLPRTHCQARFTDASSSDHLPLLLRCHAGQGVPTIDGHTELTPMETVQRPPRKPVGWQVEDPELFNSTICTSLEISYTPPETAMYTEGDMTNAMGIFTDGSARRDRDRQRRHRCHAAGWGFALYHVAEPNDQDTSLMEACGQVTTDVQDPRYVGATCLSANTGELTAIVEALLWLLGQRLLAQPLARDDTRIIVSTDSTYVRNLLQGVFQTKENFELAALATHLWQRCQTAYDMIIRGVKSHNGNTGNEQADYLAKKGNDQRYSGSHWRRPYPTPDWDSAGFQDTCAAHRAACRAERKRRQADILSEDAGASLGLHLTAPAATASSTRQGVASLGLLSAAICAAAAKAGHVPRRGRWRPPPGDAQLLQLQALERARAAEEGPRVRHLMGPAVCKLKRAVRDRCSTGHLSRLCERGRAEKACKTGRPVHCLDKMDGGQATTSAERLQEAHTFYTTLPDWIHQQWSAEEQQQSVPLSLPLLRMCTGRLKKCKSCDETDMIVGEMLQGLETDVLEHLLQAFRLRLRNHTSEYFDTAWSGHVVQLIRKVPDARKISQFRPIALISVLQKILSMMVMETQRGCICEFSGKSEDVASEGPRQDSEEGDPRGNLPSSDRELLSYHESESGDGMEFDGFEGADFQKGSERNAGPIEDAGGTKWQEIAEVGEEKGLHEGGDAQYGHAAADVLGYRHDDDDVRGRLDADDLQDDVTGAADARAEAGAAEGGDGAADLRGAADVGGEPIFMVSWMPICRVTARPESGRES</sequence>
<name>A0ABN9QW15_9DINO</name>